<dbReference type="GO" id="GO:0016020">
    <property type="term" value="C:membrane"/>
    <property type="evidence" value="ECO:0007669"/>
    <property type="project" value="UniProtKB-SubCell"/>
</dbReference>
<dbReference type="Proteomes" id="UP000002009">
    <property type="component" value="Chromosome 11"/>
</dbReference>
<evidence type="ECO:0000256" key="5">
    <source>
        <dbReference type="ARBA" id="ARBA00022723"/>
    </source>
</evidence>
<evidence type="ECO:0000256" key="7">
    <source>
        <dbReference type="ARBA" id="ARBA00022833"/>
    </source>
</evidence>
<evidence type="ECO:0000313" key="13">
    <source>
        <dbReference type="EMBL" id="ACO66207.1"/>
    </source>
</evidence>
<sequence length="438" mass="48091">MSEFLRELRAARAAREARIELRASARVTTALEAAVDAASTLESAETIAGRADGRNPGVGPGVEHVEPDLLPSSARRRRRGGDLLSDEALRRIVDRIHAQHVEESDANARLRAAIRGLEPNEFASLPDDTWPGLDREDGAARSDECAVCYVGFEDGDALKVLPCGHSQFHLGCIRTWLQRSPTCPLCRCACRPPRVHLLKPTREISSATNREEDPTSDTPLDLEYPEQTSTATTTAELRLTLDRLRREHEEESAWLDSLEAQPRFVPLGGAVVGGAVGGADGGDEGAEGEEDADATRRAGVRERARRYFDPLDTEYMRRNYGELYRLREEERTILARLDALSVHEDALRVRLADARDARERQRARVGAEEASSVGGGVRRRWLRNGEVDAATRGTSADATALPRGAPAAALEQVAAERTRASVVNAMDAIARWRRNGDE</sequence>
<dbReference type="SUPFAM" id="SSF57850">
    <property type="entry name" value="RING/U-box"/>
    <property type="match status" value="1"/>
</dbReference>
<dbReference type="RefSeq" id="XP_002504949.1">
    <property type="nucleotide sequence ID" value="XM_002504903.1"/>
</dbReference>
<evidence type="ECO:0000256" key="2">
    <source>
        <dbReference type="ARBA" id="ARBA00004906"/>
    </source>
</evidence>
<keyword evidence="3" id="KW-0808">Transferase</keyword>
<evidence type="ECO:0000259" key="12">
    <source>
        <dbReference type="PROSITE" id="PS50089"/>
    </source>
</evidence>
<evidence type="ECO:0000313" key="14">
    <source>
        <dbReference type="Proteomes" id="UP000002009"/>
    </source>
</evidence>
<feature type="region of interest" description="Disordered" evidence="11">
    <location>
        <begin position="201"/>
        <end position="232"/>
    </location>
</feature>
<evidence type="ECO:0000256" key="8">
    <source>
        <dbReference type="ARBA" id="ARBA00022989"/>
    </source>
</evidence>
<evidence type="ECO:0000256" key="4">
    <source>
        <dbReference type="ARBA" id="ARBA00022692"/>
    </source>
</evidence>
<dbReference type="GO" id="GO:0016567">
    <property type="term" value="P:protein ubiquitination"/>
    <property type="evidence" value="ECO:0007669"/>
    <property type="project" value="InterPro"/>
</dbReference>
<keyword evidence="6 10" id="KW-0863">Zinc-finger</keyword>
<dbReference type="PANTHER" id="PTHR46913">
    <property type="entry name" value="RING-H2 FINGER PROTEIN ATL16"/>
    <property type="match status" value="1"/>
</dbReference>
<dbReference type="GO" id="GO:0016740">
    <property type="term" value="F:transferase activity"/>
    <property type="evidence" value="ECO:0007669"/>
    <property type="project" value="UniProtKB-KW"/>
</dbReference>
<protein>
    <submittedName>
        <fullName evidence="13">Zinc finger domain-containing protein</fullName>
    </submittedName>
</protein>
<dbReference type="EMBL" id="CP001330">
    <property type="protein sequence ID" value="ACO66207.1"/>
    <property type="molecule type" value="Genomic_DNA"/>
</dbReference>
<evidence type="ECO:0000256" key="6">
    <source>
        <dbReference type="ARBA" id="ARBA00022771"/>
    </source>
</evidence>
<dbReference type="InterPro" id="IPR001841">
    <property type="entry name" value="Znf_RING"/>
</dbReference>
<comment type="pathway">
    <text evidence="2">Protein modification; protein ubiquitination.</text>
</comment>
<dbReference type="CDD" id="cd16454">
    <property type="entry name" value="RING-H2_PA-TM-RING"/>
    <property type="match status" value="1"/>
</dbReference>
<dbReference type="STRING" id="296587.C1EEB7"/>
<evidence type="ECO:0000256" key="9">
    <source>
        <dbReference type="ARBA" id="ARBA00023136"/>
    </source>
</evidence>
<dbReference type="Gene3D" id="3.30.40.10">
    <property type="entry name" value="Zinc/RING finger domain, C3HC4 (zinc finger)"/>
    <property type="match status" value="1"/>
</dbReference>
<dbReference type="AlphaFoldDB" id="C1EEB7"/>
<comment type="subcellular location">
    <subcellularLocation>
        <location evidence="1">Membrane</location>
        <topology evidence="1">Single-pass membrane protein</topology>
    </subcellularLocation>
</comment>
<feature type="region of interest" description="Disordered" evidence="11">
    <location>
        <begin position="276"/>
        <end position="298"/>
    </location>
</feature>
<dbReference type="PROSITE" id="PS50089">
    <property type="entry name" value="ZF_RING_2"/>
    <property type="match status" value="1"/>
</dbReference>
<organism evidence="13 14">
    <name type="scientific">Micromonas commoda (strain RCC299 / NOUM17 / CCMP2709)</name>
    <name type="common">Picoplanktonic green alga</name>
    <dbReference type="NCBI Taxonomy" id="296587"/>
    <lineage>
        <taxon>Eukaryota</taxon>
        <taxon>Viridiplantae</taxon>
        <taxon>Chlorophyta</taxon>
        <taxon>Mamiellophyceae</taxon>
        <taxon>Mamiellales</taxon>
        <taxon>Mamiellaceae</taxon>
        <taxon>Micromonas</taxon>
    </lineage>
</organism>
<evidence type="ECO:0000256" key="1">
    <source>
        <dbReference type="ARBA" id="ARBA00004167"/>
    </source>
</evidence>
<dbReference type="GO" id="GO:0008270">
    <property type="term" value="F:zinc ion binding"/>
    <property type="evidence" value="ECO:0007669"/>
    <property type="project" value="UniProtKB-KW"/>
</dbReference>
<dbReference type="SMART" id="SM00184">
    <property type="entry name" value="RING"/>
    <property type="match status" value="1"/>
</dbReference>
<dbReference type="OMA" id="CVICACA"/>
<dbReference type="eggNOG" id="KOG0800">
    <property type="taxonomic scope" value="Eukaryota"/>
</dbReference>
<keyword evidence="7" id="KW-0862">Zinc</keyword>
<keyword evidence="5" id="KW-0479">Metal-binding</keyword>
<gene>
    <name evidence="13" type="ORF">MICPUN_62567</name>
</gene>
<keyword evidence="8" id="KW-1133">Transmembrane helix</keyword>
<name>C1EEB7_MICCC</name>
<evidence type="ECO:0000256" key="11">
    <source>
        <dbReference type="SAM" id="MobiDB-lite"/>
    </source>
</evidence>
<dbReference type="InterPro" id="IPR013083">
    <property type="entry name" value="Znf_RING/FYVE/PHD"/>
</dbReference>
<dbReference type="InterPro" id="IPR044600">
    <property type="entry name" value="ATL1/ATL16-like"/>
</dbReference>
<dbReference type="InParanoid" id="C1EEB7"/>
<proteinExistence type="predicted"/>
<dbReference type="GeneID" id="8247672"/>
<reference evidence="13 14" key="1">
    <citation type="journal article" date="2009" name="Science">
        <title>Green evolution and dynamic adaptations revealed by genomes of the marine picoeukaryotes Micromonas.</title>
        <authorList>
            <person name="Worden A.Z."/>
            <person name="Lee J.H."/>
            <person name="Mock T."/>
            <person name="Rouze P."/>
            <person name="Simmons M.P."/>
            <person name="Aerts A.L."/>
            <person name="Allen A.E."/>
            <person name="Cuvelier M.L."/>
            <person name="Derelle E."/>
            <person name="Everett M.V."/>
            <person name="Foulon E."/>
            <person name="Grimwood J."/>
            <person name="Gundlach H."/>
            <person name="Henrissat B."/>
            <person name="Napoli C."/>
            <person name="McDonald S.M."/>
            <person name="Parker M.S."/>
            <person name="Rombauts S."/>
            <person name="Salamov A."/>
            <person name="Von Dassow P."/>
            <person name="Badger J.H."/>
            <person name="Coutinho P.M."/>
            <person name="Demir E."/>
            <person name="Dubchak I."/>
            <person name="Gentemann C."/>
            <person name="Eikrem W."/>
            <person name="Gready J.E."/>
            <person name="John U."/>
            <person name="Lanier W."/>
            <person name="Lindquist E.A."/>
            <person name="Lucas S."/>
            <person name="Mayer K.F."/>
            <person name="Moreau H."/>
            <person name="Not F."/>
            <person name="Otillar R."/>
            <person name="Panaud O."/>
            <person name="Pangilinan J."/>
            <person name="Paulsen I."/>
            <person name="Piegu B."/>
            <person name="Poliakov A."/>
            <person name="Robbens S."/>
            <person name="Schmutz J."/>
            <person name="Toulza E."/>
            <person name="Wyss T."/>
            <person name="Zelensky A."/>
            <person name="Zhou K."/>
            <person name="Armbrust E.V."/>
            <person name="Bhattacharya D."/>
            <person name="Goodenough U.W."/>
            <person name="Van de Peer Y."/>
            <person name="Grigoriev I.V."/>
        </authorList>
    </citation>
    <scope>NUCLEOTIDE SEQUENCE [LARGE SCALE GENOMIC DNA]</scope>
    <source>
        <strain evidence="14">RCC299 / NOUM17</strain>
    </source>
</reference>
<feature type="compositionally biased region" description="Acidic residues" evidence="11">
    <location>
        <begin position="281"/>
        <end position="292"/>
    </location>
</feature>
<accession>C1EEB7</accession>
<dbReference type="Pfam" id="PF13639">
    <property type="entry name" value="zf-RING_2"/>
    <property type="match status" value="1"/>
</dbReference>
<feature type="domain" description="RING-type" evidence="12">
    <location>
        <begin position="145"/>
        <end position="187"/>
    </location>
</feature>
<evidence type="ECO:0000256" key="3">
    <source>
        <dbReference type="ARBA" id="ARBA00022679"/>
    </source>
</evidence>
<keyword evidence="4" id="KW-0812">Transmembrane</keyword>
<dbReference type="OrthoDB" id="1036939at2759"/>
<dbReference type="KEGG" id="mis:MICPUN_62567"/>
<keyword evidence="14" id="KW-1185">Reference proteome</keyword>
<feature type="region of interest" description="Disordered" evidence="11">
    <location>
        <begin position="46"/>
        <end position="77"/>
    </location>
</feature>
<dbReference type="PANTHER" id="PTHR46913:SF1">
    <property type="entry name" value="RING-H2 FINGER PROTEIN ATL16"/>
    <property type="match status" value="1"/>
</dbReference>
<keyword evidence="9" id="KW-0472">Membrane</keyword>
<evidence type="ECO:0000256" key="10">
    <source>
        <dbReference type="PROSITE-ProRule" id="PRU00175"/>
    </source>
</evidence>